<dbReference type="RefSeq" id="WP_070703338.1">
    <property type="nucleotide sequence ID" value="NZ_JBHLVH010000015.1"/>
</dbReference>
<comment type="subunit">
    <text evidence="2">Homohexamer.</text>
</comment>
<dbReference type="Pfam" id="PF01784">
    <property type="entry name" value="DUF34_NIF3"/>
    <property type="match status" value="1"/>
</dbReference>
<gene>
    <name evidence="6" type="ORF">CYJ76_05260</name>
</gene>
<organism evidence="6 7">
    <name type="scientific">Kytococcus schroeteri</name>
    <dbReference type="NCBI Taxonomy" id="138300"/>
    <lineage>
        <taxon>Bacteria</taxon>
        <taxon>Bacillati</taxon>
        <taxon>Actinomycetota</taxon>
        <taxon>Actinomycetes</taxon>
        <taxon>Micrococcales</taxon>
        <taxon>Kytococcaceae</taxon>
        <taxon>Kytococcus</taxon>
    </lineage>
</organism>
<dbReference type="PANTHER" id="PTHR13799">
    <property type="entry name" value="NGG1 INTERACTING FACTOR 3"/>
    <property type="match status" value="1"/>
</dbReference>
<reference evidence="6 7" key="1">
    <citation type="submission" date="2017-12" db="EMBL/GenBank/DDBJ databases">
        <title>Phylogenetic diversity of female urinary microbiome.</title>
        <authorList>
            <person name="Thomas-White K."/>
            <person name="Wolfe A.J."/>
        </authorList>
    </citation>
    <scope>NUCLEOTIDE SEQUENCE [LARGE SCALE GENOMIC DNA]</scope>
    <source>
        <strain evidence="6 7">UMB1298</strain>
    </source>
</reference>
<evidence type="ECO:0000256" key="2">
    <source>
        <dbReference type="ARBA" id="ARBA00011643"/>
    </source>
</evidence>
<dbReference type="InterPro" id="IPR002678">
    <property type="entry name" value="DUF34/NIF3"/>
</dbReference>
<evidence type="ECO:0000256" key="5">
    <source>
        <dbReference type="PIRSR" id="PIRSR602678-1"/>
    </source>
</evidence>
<dbReference type="PANTHER" id="PTHR13799:SF14">
    <property type="entry name" value="GTP CYCLOHYDROLASE 1 TYPE 2 HOMOLOG"/>
    <property type="match status" value="1"/>
</dbReference>
<evidence type="ECO:0000313" key="7">
    <source>
        <dbReference type="Proteomes" id="UP000234206"/>
    </source>
</evidence>
<dbReference type="InterPro" id="IPR036069">
    <property type="entry name" value="DUF34/NIF3_sf"/>
</dbReference>
<dbReference type="FunFam" id="3.40.1390.30:FF:000001">
    <property type="entry name" value="GTP cyclohydrolase 1 type 2"/>
    <property type="match status" value="1"/>
</dbReference>
<dbReference type="AlphaFoldDB" id="A0A2I1PB60"/>
<evidence type="ECO:0000313" key="6">
    <source>
        <dbReference type="EMBL" id="PKZ41864.1"/>
    </source>
</evidence>
<protein>
    <recommendedName>
        <fullName evidence="3">GTP cyclohydrolase 1 type 2 homolog</fullName>
    </recommendedName>
</protein>
<evidence type="ECO:0000256" key="1">
    <source>
        <dbReference type="ARBA" id="ARBA00006964"/>
    </source>
</evidence>
<comment type="similarity">
    <text evidence="1">Belongs to the GTP cyclohydrolase I type 2/NIF3 family.</text>
</comment>
<keyword evidence="7" id="KW-1185">Reference proteome</keyword>
<evidence type="ECO:0000256" key="4">
    <source>
        <dbReference type="ARBA" id="ARBA00022723"/>
    </source>
</evidence>
<comment type="caution">
    <text evidence="6">The sequence shown here is derived from an EMBL/GenBank/DDBJ whole genome shotgun (WGS) entry which is preliminary data.</text>
</comment>
<dbReference type="SUPFAM" id="SSF102705">
    <property type="entry name" value="NIF3 (NGG1p interacting factor 3)-like"/>
    <property type="match status" value="1"/>
</dbReference>
<feature type="binding site" evidence="5">
    <location>
        <position position="239"/>
    </location>
    <ligand>
        <name>a divalent metal cation</name>
        <dbReference type="ChEBI" id="CHEBI:60240"/>
        <label>1</label>
    </ligand>
</feature>
<proteinExistence type="inferred from homology"/>
<dbReference type="Gene3D" id="3.40.1390.30">
    <property type="entry name" value="NIF3 (NGG1p interacting factor 3)-like"/>
    <property type="match status" value="2"/>
</dbReference>
<feature type="binding site" evidence="5">
    <location>
        <position position="70"/>
    </location>
    <ligand>
        <name>a divalent metal cation</name>
        <dbReference type="ChEBI" id="CHEBI:60240"/>
        <label>1</label>
    </ligand>
</feature>
<evidence type="ECO:0000256" key="3">
    <source>
        <dbReference type="ARBA" id="ARBA00022112"/>
    </source>
</evidence>
<dbReference type="GO" id="GO:0046872">
    <property type="term" value="F:metal ion binding"/>
    <property type="evidence" value="ECO:0007669"/>
    <property type="project" value="UniProtKB-KW"/>
</dbReference>
<sequence>MENSTCSLSDVVEVLDGMFPPATALSGDVVGLTVGDPSASVRRVLMAVDPTLAVVDEAVAGGFDLLVTHHHLLRAGLHAVVPSEPKGAAVLALSEGGVGLYSAHTNADVATGGVNDALAAALGLRDVEPLVEPEGQPLGRVGQLPTETTLEGFAQHLAAVLPGAPVGLRVAGPRDGRVERVAVLGGSGDREFDAVREAGADVYVTADLRHHPVSEFREHGLLAARSGGVDGPFVIDAGHWATESLWLAGAGERLADEVERTTGARPEVLVSTTVTDPWDFTVSTQEG</sequence>
<dbReference type="GO" id="GO:0005737">
    <property type="term" value="C:cytoplasm"/>
    <property type="evidence" value="ECO:0007669"/>
    <property type="project" value="TreeGrafter"/>
</dbReference>
<dbReference type="Proteomes" id="UP000234206">
    <property type="component" value="Unassembled WGS sequence"/>
</dbReference>
<feature type="binding site" evidence="5">
    <location>
        <position position="108"/>
    </location>
    <ligand>
        <name>a divalent metal cation</name>
        <dbReference type="ChEBI" id="CHEBI:60240"/>
        <label>1</label>
    </ligand>
</feature>
<dbReference type="OrthoDB" id="9795763at2"/>
<name>A0A2I1PB60_9MICO</name>
<dbReference type="EMBL" id="PKIZ01000008">
    <property type="protein sequence ID" value="PKZ41864.1"/>
    <property type="molecule type" value="Genomic_DNA"/>
</dbReference>
<dbReference type="NCBIfam" id="TIGR00486">
    <property type="entry name" value="YbgI_SA1388"/>
    <property type="match status" value="1"/>
</dbReference>
<feature type="binding site" evidence="5">
    <location>
        <position position="243"/>
    </location>
    <ligand>
        <name>a divalent metal cation</name>
        <dbReference type="ChEBI" id="CHEBI:60240"/>
        <label>1</label>
    </ligand>
</feature>
<accession>A0A2I1PB60</accession>
<feature type="binding site" evidence="5">
    <location>
        <position position="69"/>
    </location>
    <ligand>
        <name>a divalent metal cation</name>
        <dbReference type="ChEBI" id="CHEBI:60240"/>
        <label>1</label>
    </ligand>
</feature>
<keyword evidence="4 5" id="KW-0479">Metal-binding</keyword>